<gene>
    <name evidence="2" type="ORF">Hypma_014222</name>
</gene>
<dbReference type="OrthoDB" id="121380at2759"/>
<name>A0A369JEZ9_HYPMA</name>
<dbReference type="InParanoid" id="A0A369JEZ9"/>
<comment type="caution">
    <text evidence="2">The sequence shown here is derived from an EMBL/GenBank/DDBJ whole genome shotgun (WGS) entry which is preliminary data.</text>
</comment>
<dbReference type="Proteomes" id="UP000076154">
    <property type="component" value="Unassembled WGS sequence"/>
</dbReference>
<dbReference type="EMBL" id="LUEZ02000083">
    <property type="protein sequence ID" value="RDB19167.1"/>
    <property type="molecule type" value="Genomic_DNA"/>
</dbReference>
<dbReference type="STRING" id="39966.A0A369JEZ9"/>
<dbReference type="PANTHER" id="PTHR34315">
    <property type="match status" value="1"/>
</dbReference>
<protein>
    <recommendedName>
        <fullName evidence="4">Intradiol ring-cleavage dioxygenases domain-containing protein</fullName>
    </recommendedName>
</protein>
<dbReference type="InterPro" id="IPR015889">
    <property type="entry name" value="Intradiol_dOase_core"/>
</dbReference>
<dbReference type="PANTHER" id="PTHR34315:SF4">
    <property type="entry name" value="INTRADIOL RING-CLEAVAGE DIOXYGENASES DOMAIN-CONTAINING PROTEIN"/>
    <property type="match status" value="1"/>
</dbReference>
<evidence type="ECO:0000313" key="2">
    <source>
        <dbReference type="EMBL" id="RDB19167.1"/>
    </source>
</evidence>
<dbReference type="SUPFAM" id="SSF49482">
    <property type="entry name" value="Aromatic compound dioxygenase"/>
    <property type="match status" value="1"/>
</dbReference>
<evidence type="ECO:0000313" key="3">
    <source>
        <dbReference type="Proteomes" id="UP000076154"/>
    </source>
</evidence>
<reference evidence="2" key="1">
    <citation type="submission" date="2018-04" db="EMBL/GenBank/DDBJ databases">
        <title>Whole genome sequencing of Hypsizygus marmoreus.</title>
        <authorList>
            <person name="Choi I.-G."/>
            <person name="Min B."/>
            <person name="Kim J.-G."/>
            <person name="Kim S."/>
            <person name="Oh Y.-L."/>
            <person name="Kong W.-S."/>
            <person name="Park H."/>
            <person name="Jeong J."/>
            <person name="Song E.-S."/>
        </authorList>
    </citation>
    <scope>NUCLEOTIDE SEQUENCE [LARGE SCALE GENOMIC DNA]</scope>
    <source>
        <strain evidence="2">51987-8</strain>
    </source>
</reference>
<dbReference type="GO" id="GO:0016702">
    <property type="term" value="F:oxidoreductase activity, acting on single donors with incorporation of molecular oxygen, incorporation of two atoms of oxygen"/>
    <property type="evidence" value="ECO:0007669"/>
    <property type="project" value="InterPro"/>
</dbReference>
<feature type="signal peptide" evidence="1">
    <location>
        <begin position="1"/>
        <end position="16"/>
    </location>
</feature>
<evidence type="ECO:0008006" key="4">
    <source>
        <dbReference type="Google" id="ProtNLM"/>
    </source>
</evidence>
<accession>A0A369JEZ9</accession>
<feature type="chain" id="PRO_5016678843" description="Intradiol ring-cleavage dioxygenases domain-containing protein" evidence="1">
    <location>
        <begin position="17"/>
        <end position="349"/>
    </location>
</feature>
<keyword evidence="1" id="KW-0732">Signal</keyword>
<sequence length="349" mass="38363">MRILLVLLPLLAGVAAHKEPKTPQEIEVQRALQAAAYHCAPAVAEFTAARKRSWAQKVLAGRPALPGYEELFADGTYAEGISGTPNDEQTLMSCSPVHETRIQNNTCVLAPEVTEGPYYHTVGHPIRQNIAELQDGLLLLLDIGVIDVETCKPLPNVLVDIWSANATGHYAGHPFPSPDLANEKPQVGGKRSGLLSAFPRSLPQQTFLRGAWPTDANGVAQFTTIFPGYYTGRATHVHTKVFPTWTTHPNGTFTSDALAHVGQFFFDDEVNLRVDNMHPYTTNPIRDSYGRTRNWRDSLNIFEDSHGPEGKYNPVFKLDLLGGVISQGLVGYITMGVNASARYDNFWKG</sequence>
<organism evidence="2 3">
    <name type="scientific">Hypsizygus marmoreus</name>
    <name type="common">White beech mushroom</name>
    <name type="synonym">Agaricus marmoreus</name>
    <dbReference type="NCBI Taxonomy" id="39966"/>
    <lineage>
        <taxon>Eukaryota</taxon>
        <taxon>Fungi</taxon>
        <taxon>Dikarya</taxon>
        <taxon>Basidiomycota</taxon>
        <taxon>Agaricomycotina</taxon>
        <taxon>Agaricomycetes</taxon>
        <taxon>Agaricomycetidae</taxon>
        <taxon>Agaricales</taxon>
        <taxon>Tricholomatineae</taxon>
        <taxon>Lyophyllaceae</taxon>
        <taxon>Hypsizygus</taxon>
    </lineage>
</organism>
<dbReference type="Gene3D" id="2.60.130.10">
    <property type="entry name" value="Aromatic compound dioxygenase"/>
    <property type="match status" value="1"/>
</dbReference>
<dbReference type="CDD" id="cd03457">
    <property type="entry name" value="intradiol_dioxygenase_like"/>
    <property type="match status" value="1"/>
</dbReference>
<dbReference type="AlphaFoldDB" id="A0A369JEZ9"/>
<keyword evidence="3" id="KW-1185">Reference proteome</keyword>
<proteinExistence type="predicted"/>
<evidence type="ECO:0000256" key="1">
    <source>
        <dbReference type="SAM" id="SignalP"/>
    </source>
</evidence>
<dbReference type="GO" id="GO:0005506">
    <property type="term" value="F:iron ion binding"/>
    <property type="evidence" value="ECO:0007669"/>
    <property type="project" value="InterPro"/>
</dbReference>